<dbReference type="AlphaFoldDB" id="A0A060US28"/>
<evidence type="ECO:0000313" key="3">
    <source>
        <dbReference type="EMBL" id="OCB01552.1"/>
    </source>
</evidence>
<reference evidence="3 6" key="3">
    <citation type="submission" date="2016-07" db="EMBL/GenBank/DDBJ databases">
        <title>Draft genome of a psychrotolerant acidophile Acidithiobacillus ferrivorans strain YL15.</title>
        <authorList>
            <person name="Peng T."/>
            <person name="Ma L."/>
            <person name="Nan M."/>
            <person name="An N."/>
            <person name="Wang M."/>
            <person name="Qiu G."/>
            <person name="Zeng W."/>
        </authorList>
    </citation>
    <scope>NUCLEOTIDE SEQUENCE [LARGE SCALE GENOMIC DNA]</scope>
    <source>
        <strain evidence="3 6">YL15</strain>
    </source>
</reference>
<keyword evidence="1" id="KW-0472">Membrane</keyword>
<keyword evidence="7" id="KW-1185">Reference proteome</keyword>
<dbReference type="EMBL" id="CCCS020000023">
    <property type="protein sequence ID" value="CDQ09578.1"/>
    <property type="molecule type" value="Genomic_DNA"/>
</dbReference>
<reference evidence="2" key="1">
    <citation type="submission" date="2014-03" db="EMBL/GenBank/DDBJ databases">
        <authorList>
            <person name="Genoscope - CEA"/>
        </authorList>
    </citation>
    <scope>NUCLEOTIDE SEQUENCE [LARGE SCALE GENOMIC DNA]</scope>
    <source>
        <strain evidence="2">CF27</strain>
    </source>
</reference>
<keyword evidence="1" id="KW-1133">Transmembrane helix</keyword>
<evidence type="ECO:0000313" key="8">
    <source>
        <dbReference type="Proteomes" id="UP000595420"/>
    </source>
</evidence>
<proteinExistence type="predicted"/>
<evidence type="ECO:0000313" key="4">
    <source>
        <dbReference type="EMBL" id="QQD72252.1"/>
    </source>
</evidence>
<evidence type="ECO:0000313" key="5">
    <source>
        <dbReference type="EMBL" id="SMH67177.1"/>
    </source>
</evidence>
<reference evidence="4 8" key="5">
    <citation type="submission" date="2020-07" db="EMBL/GenBank/DDBJ databases">
        <title>Complete genome sequence analysis of Acidithiobacillus ferrivorans XJFY6S-08 reveals extreme environmental adaptation to alpine acid mine drainage.</title>
        <authorList>
            <person name="Yan L."/>
            <person name="Ni Y."/>
        </authorList>
    </citation>
    <scope>NUCLEOTIDE SEQUENCE [LARGE SCALE GENOMIC DNA]</scope>
    <source>
        <strain evidence="4 8">XJFY6S-08</strain>
    </source>
</reference>
<sequence length="145" mass="16826">MNFYERPLTKAEIESKKNMITLALLIYSIFAAAISAASIYLIWGSFHPHILSIAVSLIIWMTLEAPWVVFSKDHHDQYKPIPPNKLGEMAAFLERHPELSDYRAKVLAEPRPFIGLELKMIPSYENYLQHQEHGEKLYGKDWPEE</sequence>
<dbReference type="Proteomes" id="UP000093129">
    <property type="component" value="Unassembled WGS sequence"/>
</dbReference>
<evidence type="ECO:0000256" key="1">
    <source>
        <dbReference type="SAM" id="Phobius"/>
    </source>
</evidence>
<dbReference type="EMBL" id="LT841305">
    <property type="protein sequence ID" value="SMH67177.1"/>
    <property type="molecule type" value="Genomic_DNA"/>
</dbReference>
<evidence type="ECO:0000313" key="7">
    <source>
        <dbReference type="Proteomes" id="UP000193925"/>
    </source>
</evidence>
<protein>
    <submittedName>
        <fullName evidence="2">Uncharacterized protein</fullName>
    </submittedName>
</protein>
<dbReference type="Proteomes" id="UP000595420">
    <property type="component" value="Chromosome"/>
</dbReference>
<organism evidence="2">
    <name type="scientific">Acidithiobacillus ferrivorans</name>
    <dbReference type="NCBI Taxonomy" id="160808"/>
    <lineage>
        <taxon>Bacteria</taxon>
        <taxon>Pseudomonadati</taxon>
        <taxon>Pseudomonadota</taxon>
        <taxon>Acidithiobacillia</taxon>
        <taxon>Acidithiobacillales</taxon>
        <taxon>Acidithiobacillaceae</taxon>
        <taxon>Acidithiobacillus</taxon>
    </lineage>
</organism>
<evidence type="ECO:0000313" key="2">
    <source>
        <dbReference type="EMBL" id="CDQ09578.1"/>
    </source>
</evidence>
<dbReference type="Proteomes" id="UP000193925">
    <property type="component" value="Chromosome AFERRI"/>
</dbReference>
<evidence type="ECO:0000313" key="6">
    <source>
        <dbReference type="Proteomes" id="UP000093129"/>
    </source>
</evidence>
<feature type="transmembrane region" description="Helical" evidence="1">
    <location>
        <begin position="49"/>
        <end position="70"/>
    </location>
</feature>
<accession>A0A060US28</accession>
<dbReference type="RefSeq" id="WP_035191894.1">
    <property type="nucleotide sequence ID" value="NZ_CCCS020000023.1"/>
</dbReference>
<dbReference type="EMBL" id="CP059488">
    <property type="protein sequence ID" value="QQD72252.1"/>
    <property type="molecule type" value="Genomic_DNA"/>
</dbReference>
<keyword evidence="1" id="KW-0812">Transmembrane</keyword>
<reference evidence="5 7" key="4">
    <citation type="submission" date="2017-03" db="EMBL/GenBank/DDBJ databases">
        <authorList>
            <person name="Regsiter A."/>
            <person name="William W."/>
        </authorList>
    </citation>
    <scope>NUCLEOTIDE SEQUENCE [LARGE SCALE GENOMIC DNA]</scope>
    <source>
        <strain evidence="5">PRJEB5721</strain>
    </source>
</reference>
<dbReference type="EMBL" id="MASQ01000137">
    <property type="protein sequence ID" value="OCB01552.1"/>
    <property type="molecule type" value="Genomic_DNA"/>
</dbReference>
<reference evidence="2" key="2">
    <citation type="submission" date="2014-07" db="EMBL/GenBank/DDBJ databases">
        <title>Initial genome analysis of the psychrotolerant acidophile Acidithiobacillus ferrivorans CF27: insights into iron and sulfur oxidation pathways and into biofilm formation.</title>
        <authorList>
            <person name="Talla E."/>
            <person name="Hedrich S."/>
            <person name="Mangenot S."/>
            <person name="Ji B."/>
            <person name="Johnson D.B."/>
            <person name="Barbe V."/>
            <person name="Bonnefoy V."/>
        </authorList>
    </citation>
    <scope>NUCLEOTIDE SEQUENCE [LARGE SCALE GENOMIC DNA]</scope>
    <source>
        <strain evidence="2">CF27</strain>
    </source>
</reference>
<gene>
    <name evidence="2" type="ORF">AFERRI_30224</name>
    <name evidence="5" type="ORF">AFERRI_50378</name>
    <name evidence="3" type="ORF">BBC27_03480</name>
    <name evidence="4" type="ORF">H2515_12705</name>
</gene>
<feature type="transmembrane region" description="Helical" evidence="1">
    <location>
        <begin position="20"/>
        <end position="43"/>
    </location>
</feature>
<name>A0A060US28_9PROT</name>